<evidence type="ECO:0000313" key="3">
    <source>
        <dbReference type="Proteomes" id="UP001189429"/>
    </source>
</evidence>
<comment type="caution">
    <text evidence="2">The sequence shown here is derived from an EMBL/GenBank/DDBJ whole genome shotgun (WGS) entry which is preliminary data.</text>
</comment>
<protein>
    <submittedName>
        <fullName evidence="2">Uncharacterized protein</fullName>
    </submittedName>
</protein>
<sequence>MRPVQTLECSVFAVLTWLDESLGVGFAATATYKGPEMGHARADDGESSNEEGSGEDGGQADEDGPPGCAAEGQVMPLASPEPNAQFAKPVEAATPALEAPPATDPPPAMSDLGGRPRSPSILAGASEKGSAPVLDQIQDCFDC</sequence>
<evidence type="ECO:0000256" key="1">
    <source>
        <dbReference type="SAM" id="MobiDB-lite"/>
    </source>
</evidence>
<feature type="compositionally biased region" description="Low complexity" evidence="1">
    <location>
        <begin position="91"/>
        <end position="101"/>
    </location>
</feature>
<evidence type="ECO:0000313" key="2">
    <source>
        <dbReference type="EMBL" id="CAK0866024.1"/>
    </source>
</evidence>
<gene>
    <name evidence="2" type="ORF">PCOR1329_LOCUS53378</name>
</gene>
<feature type="region of interest" description="Disordered" evidence="1">
    <location>
        <begin position="32"/>
        <end position="131"/>
    </location>
</feature>
<organism evidence="2 3">
    <name type="scientific">Prorocentrum cordatum</name>
    <dbReference type="NCBI Taxonomy" id="2364126"/>
    <lineage>
        <taxon>Eukaryota</taxon>
        <taxon>Sar</taxon>
        <taxon>Alveolata</taxon>
        <taxon>Dinophyceae</taxon>
        <taxon>Prorocentrales</taxon>
        <taxon>Prorocentraceae</taxon>
        <taxon>Prorocentrum</taxon>
    </lineage>
</organism>
<dbReference type="Proteomes" id="UP001189429">
    <property type="component" value="Unassembled WGS sequence"/>
</dbReference>
<proteinExistence type="predicted"/>
<reference evidence="2" key="1">
    <citation type="submission" date="2023-10" db="EMBL/GenBank/DDBJ databases">
        <authorList>
            <person name="Chen Y."/>
            <person name="Shah S."/>
            <person name="Dougan E. K."/>
            <person name="Thang M."/>
            <person name="Chan C."/>
        </authorList>
    </citation>
    <scope>NUCLEOTIDE SEQUENCE [LARGE SCALE GENOMIC DNA]</scope>
</reference>
<feature type="non-terminal residue" evidence="2">
    <location>
        <position position="143"/>
    </location>
</feature>
<feature type="compositionally biased region" description="Acidic residues" evidence="1">
    <location>
        <begin position="45"/>
        <end position="64"/>
    </location>
</feature>
<accession>A0ABN9V0K1</accession>
<name>A0ABN9V0K1_9DINO</name>
<keyword evidence="3" id="KW-1185">Reference proteome</keyword>
<dbReference type="EMBL" id="CAUYUJ010016505">
    <property type="protein sequence ID" value="CAK0866024.1"/>
    <property type="molecule type" value="Genomic_DNA"/>
</dbReference>